<dbReference type="GO" id="GO:0006310">
    <property type="term" value="P:DNA recombination"/>
    <property type="evidence" value="ECO:0007669"/>
    <property type="project" value="UniProtKB-KW"/>
</dbReference>
<evidence type="ECO:0000259" key="3">
    <source>
        <dbReference type="PROSITE" id="PS51898"/>
    </source>
</evidence>
<dbReference type="CDD" id="cd00397">
    <property type="entry name" value="DNA_BRE_C"/>
    <property type="match status" value="1"/>
</dbReference>
<dbReference type="Pfam" id="PF00589">
    <property type="entry name" value="Phage_integrase"/>
    <property type="match status" value="1"/>
</dbReference>
<evidence type="ECO:0000313" key="5">
    <source>
        <dbReference type="Proteomes" id="UP000065151"/>
    </source>
</evidence>
<dbReference type="InterPro" id="IPR002104">
    <property type="entry name" value="Integrase_catalytic"/>
</dbReference>
<dbReference type="SUPFAM" id="SSF56349">
    <property type="entry name" value="DNA breaking-rejoining enzymes"/>
    <property type="match status" value="1"/>
</dbReference>
<accession>A0A0U3P0U0</accession>
<feature type="region of interest" description="Disordered" evidence="2">
    <location>
        <begin position="1"/>
        <end position="20"/>
    </location>
</feature>
<dbReference type="KEGG" id="psul:AU252_17625"/>
<dbReference type="PROSITE" id="PS51898">
    <property type="entry name" value="TYR_RECOMBINASE"/>
    <property type="match status" value="1"/>
</dbReference>
<organism evidence="4">
    <name type="scientific">Pseudarthrobacter sulfonivorans</name>
    <dbReference type="NCBI Taxonomy" id="121292"/>
    <lineage>
        <taxon>Bacteria</taxon>
        <taxon>Bacillati</taxon>
        <taxon>Actinomycetota</taxon>
        <taxon>Actinomycetes</taxon>
        <taxon>Micrococcales</taxon>
        <taxon>Micrococcaceae</taxon>
        <taxon>Pseudarthrobacter</taxon>
    </lineage>
</organism>
<feature type="domain" description="Tyr recombinase" evidence="3">
    <location>
        <begin position="1"/>
        <end position="76"/>
    </location>
</feature>
<dbReference type="Gene3D" id="1.10.443.10">
    <property type="entry name" value="Intergrase catalytic core"/>
    <property type="match status" value="1"/>
</dbReference>
<name>A0A0U3P0U0_9MICC</name>
<reference evidence="4 5" key="1">
    <citation type="submission" date="2015-12" db="EMBL/GenBank/DDBJ databases">
        <authorList>
            <person name="Shamseldin A."/>
            <person name="Moawad H."/>
            <person name="Abd El-Rahim W.M."/>
            <person name="Sadowsky M.J."/>
        </authorList>
    </citation>
    <scope>NUCLEOTIDE SEQUENCE [LARGE SCALE GENOMIC DNA]</scope>
    <source>
        <strain evidence="4 5">Ar51</strain>
    </source>
</reference>
<evidence type="ECO:0000313" key="4">
    <source>
        <dbReference type="EMBL" id="ALV42751.1"/>
    </source>
</evidence>
<dbReference type="STRING" id="121292.AU252_17625"/>
<gene>
    <name evidence="4" type="ORF">AU252_17625</name>
</gene>
<dbReference type="GO" id="GO:0003677">
    <property type="term" value="F:DNA binding"/>
    <property type="evidence" value="ECO:0007669"/>
    <property type="project" value="InterPro"/>
</dbReference>
<proteinExistence type="predicted"/>
<dbReference type="GO" id="GO:0015074">
    <property type="term" value="P:DNA integration"/>
    <property type="evidence" value="ECO:0007669"/>
    <property type="project" value="InterPro"/>
</dbReference>
<dbReference type="EMBL" id="CP013747">
    <property type="protein sequence ID" value="ALV42751.1"/>
    <property type="molecule type" value="Genomic_DNA"/>
</dbReference>
<protein>
    <recommendedName>
        <fullName evidence="3">Tyr recombinase domain-containing protein</fullName>
    </recommendedName>
</protein>
<dbReference type="InterPro" id="IPR011010">
    <property type="entry name" value="DNA_brk_join_enz"/>
</dbReference>
<dbReference type="InterPro" id="IPR013762">
    <property type="entry name" value="Integrase-like_cat_sf"/>
</dbReference>
<dbReference type="AlphaFoldDB" id="A0A0U3P0U0"/>
<evidence type="ECO:0000256" key="2">
    <source>
        <dbReference type="SAM" id="MobiDB-lite"/>
    </source>
</evidence>
<keyword evidence="1" id="KW-0233">DNA recombination</keyword>
<evidence type="ECO:0000256" key="1">
    <source>
        <dbReference type="ARBA" id="ARBA00023172"/>
    </source>
</evidence>
<sequence>MDEDGRAAGAEEPVNGNRPFSRQKVYPYALRHTWAQDHADAGIPLEVLQDLLGHSKPGTTQGYYRMTHARRHEAMNRLSRLQLTNTGSLVVAGLRSLEREEDLRGQVGSVAVPFGTCVEPSNVKAGGHSCPYRMRCLGCSHFRTDPSYLPELGEYLTQLLVSRERLAAADSALEPWARDSAMPSTEEIDRVRHLIHRCESELESLTEEERAEINAYAAQVRTARAGTTQAVRLELLGIVRTDEPTLFAGRTSCGGCAHHNEFSTWPTREVVDIHSPMNDPARVHGSRSDRVVLIFSKSRSQFFGRLDNAQLRLK</sequence>
<dbReference type="Proteomes" id="UP000065151">
    <property type="component" value="Chromosome"/>
</dbReference>